<sequence>MRNYYLYQKKHKPKSNLILVIGLLAFSAVLFFTNSSKPFKNPLINFIEPTKQISNLSVKEFGNILGLKTDIQNNLQPEEPKELKNEGTEERKNVETEEKKNQKKEEPSSTPTITSIPTPVPTISDMQLLKQKTLYIENSVLNNQIQSNPEILNNIVVQSLLTFYGLEKFVTVFDIQSITFINLQINQNQATAEALLTRGNETLKYLVYFLKQNNDWFLYKTEEIK</sequence>
<dbReference type="AlphaFoldDB" id="A0A2H0RC17"/>
<comment type="caution">
    <text evidence="2">The sequence shown here is derived from an EMBL/GenBank/DDBJ whole genome shotgun (WGS) entry which is preliminary data.</text>
</comment>
<reference evidence="2 3" key="1">
    <citation type="submission" date="2017-09" db="EMBL/GenBank/DDBJ databases">
        <title>Depth-based differentiation of microbial function through sediment-hosted aquifers and enrichment of novel symbionts in the deep terrestrial subsurface.</title>
        <authorList>
            <person name="Probst A.J."/>
            <person name="Ladd B."/>
            <person name="Jarett J.K."/>
            <person name="Geller-Mcgrath D.E."/>
            <person name="Sieber C.M."/>
            <person name="Emerson J.B."/>
            <person name="Anantharaman K."/>
            <person name="Thomas B.C."/>
            <person name="Malmstrom R."/>
            <person name="Stieglmeier M."/>
            <person name="Klingl A."/>
            <person name="Woyke T."/>
            <person name="Ryan C.M."/>
            <person name="Banfield J.F."/>
        </authorList>
    </citation>
    <scope>NUCLEOTIDE SEQUENCE [LARGE SCALE GENOMIC DNA]</scope>
    <source>
        <strain evidence="2">CG10_big_fil_rev_8_21_14_0_10_32_10</strain>
    </source>
</reference>
<dbReference type="Proteomes" id="UP000230214">
    <property type="component" value="Unassembled WGS sequence"/>
</dbReference>
<feature type="region of interest" description="Disordered" evidence="1">
    <location>
        <begin position="75"/>
        <end position="119"/>
    </location>
</feature>
<evidence type="ECO:0000313" key="3">
    <source>
        <dbReference type="Proteomes" id="UP000230214"/>
    </source>
</evidence>
<name>A0A2H0RC17_UNCKA</name>
<feature type="compositionally biased region" description="Basic and acidic residues" evidence="1">
    <location>
        <begin position="78"/>
        <end position="107"/>
    </location>
</feature>
<evidence type="ECO:0000256" key="1">
    <source>
        <dbReference type="SAM" id="MobiDB-lite"/>
    </source>
</evidence>
<organism evidence="2 3">
    <name type="scientific">candidate division WWE3 bacterium CG10_big_fil_rev_8_21_14_0_10_32_10</name>
    <dbReference type="NCBI Taxonomy" id="1975090"/>
    <lineage>
        <taxon>Bacteria</taxon>
        <taxon>Katanobacteria</taxon>
    </lineage>
</organism>
<accession>A0A2H0RC17</accession>
<evidence type="ECO:0000313" key="2">
    <source>
        <dbReference type="EMBL" id="PIR43365.1"/>
    </source>
</evidence>
<feature type="compositionally biased region" description="Low complexity" evidence="1">
    <location>
        <begin position="108"/>
        <end position="119"/>
    </location>
</feature>
<protein>
    <submittedName>
        <fullName evidence="2">Uncharacterized protein</fullName>
    </submittedName>
</protein>
<proteinExistence type="predicted"/>
<dbReference type="EMBL" id="PCXU01000025">
    <property type="protein sequence ID" value="PIR43365.1"/>
    <property type="molecule type" value="Genomic_DNA"/>
</dbReference>
<gene>
    <name evidence="2" type="ORF">COV24_02875</name>
</gene>